<protein>
    <recommendedName>
        <fullName evidence="3">RING-type domain-containing protein</fullName>
    </recommendedName>
</protein>
<dbReference type="SUPFAM" id="SSF57850">
    <property type="entry name" value="RING/U-box"/>
    <property type="match status" value="1"/>
</dbReference>
<evidence type="ECO:0000313" key="4">
    <source>
        <dbReference type="EMBL" id="KAG0447452.1"/>
    </source>
</evidence>
<accession>A0A835P922</accession>
<dbReference type="PANTHER" id="PTHR46798">
    <property type="entry name" value="OS09G0511500 PROTEIN"/>
    <property type="match status" value="1"/>
</dbReference>
<dbReference type="InterPro" id="IPR044274">
    <property type="entry name" value="RFI2"/>
</dbReference>
<dbReference type="OrthoDB" id="10069349at2759"/>
<dbReference type="EMBL" id="JADCNL010000466">
    <property type="protein sequence ID" value="KAG0447452.1"/>
    <property type="molecule type" value="Genomic_DNA"/>
</dbReference>
<feature type="region of interest" description="Disordered" evidence="2">
    <location>
        <begin position="177"/>
        <end position="251"/>
    </location>
</feature>
<dbReference type="PANTHER" id="PTHR46798:SF19">
    <property type="entry name" value="OS09G0511500 PROTEIN"/>
    <property type="match status" value="1"/>
</dbReference>
<feature type="compositionally biased region" description="Polar residues" evidence="2">
    <location>
        <begin position="178"/>
        <end position="222"/>
    </location>
</feature>
<proteinExistence type="predicted"/>
<feature type="compositionally biased region" description="Polar residues" evidence="2">
    <location>
        <begin position="232"/>
        <end position="251"/>
    </location>
</feature>
<evidence type="ECO:0000259" key="3">
    <source>
        <dbReference type="PROSITE" id="PS50089"/>
    </source>
</evidence>
<dbReference type="SMART" id="SM00184">
    <property type="entry name" value="RING"/>
    <property type="match status" value="1"/>
</dbReference>
<dbReference type="GO" id="GO:0004842">
    <property type="term" value="F:ubiquitin-protein transferase activity"/>
    <property type="evidence" value="ECO:0007669"/>
    <property type="project" value="InterPro"/>
</dbReference>
<feature type="region of interest" description="Disordered" evidence="2">
    <location>
        <begin position="399"/>
        <end position="439"/>
    </location>
</feature>
<feature type="domain" description="RING-type" evidence="3">
    <location>
        <begin position="29"/>
        <end position="74"/>
    </location>
</feature>
<dbReference type="PROSITE" id="PS50089">
    <property type="entry name" value="ZF_RING_2"/>
    <property type="match status" value="1"/>
</dbReference>
<dbReference type="AlphaFoldDB" id="A0A835P922"/>
<dbReference type="InterPro" id="IPR013083">
    <property type="entry name" value="Znf_RING/FYVE/PHD"/>
</dbReference>
<evidence type="ECO:0000256" key="1">
    <source>
        <dbReference type="PROSITE-ProRule" id="PRU00175"/>
    </source>
</evidence>
<dbReference type="InterPro" id="IPR001841">
    <property type="entry name" value="Znf_RING"/>
</dbReference>
<organism evidence="4 5">
    <name type="scientific">Vanilla planifolia</name>
    <name type="common">Vanilla</name>
    <dbReference type="NCBI Taxonomy" id="51239"/>
    <lineage>
        <taxon>Eukaryota</taxon>
        <taxon>Viridiplantae</taxon>
        <taxon>Streptophyta</taxon>
        <taxon>Embryophyta</taxon>
        <taxon>Tracheophyta</taxon>
        <taxon>Spermatophyta</taxon>
        <taxon>Magnoliopsida</taxon>
        <taxon>Liliopsida</taxon>
        <taxon>Asparagales</taxon>
        <taxon>Orchidaceae</taxon>
        <taxon>Vanilloideae</taxon>
        <taxon>Vanilleae</taxon>
        <taxon>Vanilla</taxon>
    </lineage>
</organism>
<dbReference type="GO" id="GO:0008270">
    <property type="term" value="F:zinc ion binding"/>
    <property type="evidence" value="ECO:0007669"/>
    <property type="project" value="UniProtKB-KW"/>
</dbReference>
<keyword evidence="1" id="KW-0479">Metal-binding</keyword>
<sequence length="439" mass="48246">MRCLGAADDMNLEKLDLADDRKGRALASCSICLEFVVDRGERSTAKLQCGHEFHLDCIGSAFNAKGAMQCPNCRKVEKGRWLYANGHRPSTDFDLDGWIPDDIYDLTYSELPLGFQWCPFGGFTQLASLFEDVESQLNLFHEPLGGNTFGDHSSASGSSHACPYLALHGFPHNMHAARSSSDTLQENSPFHQHSTSLTGHSSSERLNPQSFSATESQSHSWQPQPPAISMSLVGNSEQPSQYGLRSSRNDAGNQQRLGSFVQSHPFIHGSVAARSGSNNVLTGAMGLPVIGEVRAHARGHGSHMYQQSISSSSLRSSPFPHIRRSRPRGLTFISSSASNDVNGFYGFSVSSSTRNPQDSGRHFDRFFGWSREGFAPLPLVQLEGESQWWGPFNQAHSGSYLQRGGNAGDRVAQNRSENGYHQRMPPHNRMPPPPPPPYM</sequence>
<evidence type="ECO:0000256" key="2">
    <source>
        <dbReference type="SAM" id="MobiDB-lite"/>
    </source>
</evidence>
<name>A0A835P922_VANPL</name>
<keyword evidence="5" id="KW-1185">Reference proteome</keyword>
<gene>
    <name evidence="4" type="ORF">HPP92_028335</name>
</gene>
<reference evidence="4 5" key="1">
    <citation type="journal article" date="2020" name="Nat. Food">
        <title>A phased Vanilla planifolia genome enables genetic improvement of flavour and production.</title>
        <authorList>
            <person name="Hasing T."/>
            <person name="Tang H."/>
            <person name="Brym M."/>
            <person name="Khazi F."/>
            <person name="Huang T."/>
            <person name="Chambers A.H."/>
        </authorList>
    </citation>
    <scope>NUCLEOTIDE SEQUENCE [LARGE SCALE GENOMIC DNA]</scope>
    <source>
        <tissue evidence="4">Leaf</tissue>
    </source>
</reference>
<feature type="compositionally biased region" description="Pro residues" evidence="2">
    <location>
        <begin position="428"/>
        <end position="439"/>
    </location>
</feature>
<keyword evidence="1" id="KW-0863">Zinc-finger</keyword>
<dbReference type="Pfam" id="PF13639">
    <property type="entry name" value="zf-RING_2"/>
    <property type="match status" value="1"/>
</dbReference>
<dbReference type="Proteomes" id="UP000636800">
    <property type="component" value="Unassembled WGS sequence"/>
</dbReference>
<comment type="caution">
    <text evidence="4">The sequence shown here is derived from an EMBL/GenBank/DDBJ whole genome shotgun (WGS) entry which is preliminary data.</text>
</comment>
<evidence type="ECO:0000313" key="5">
    <source>
        <dbReference type="Proteomes" id="UP000636800"/>
    </source>
</evidence>
<keyword evidence="1" id="KW-0862">Zinc</keyword>
<dbReference type="Gene3D" id="3.30.40.10">
    <property type="entry name" value="Zinc/RING finger domain, C3HC4 (zinc finger)"/>
    <property type="match status" value="1"/>
</dbReference>